<organism evidence="9 10">
    <name type="scientific">Candidatus Rickettsiella isopodorum</name>
    <dbReference type="NCBI Taxonomy" id="1225476"/>
    <lineage>
        <taxon>Bacteria</taxon>
        <taxon>Pseudomonadati</taxon>
        <taxon>Pseudomonadota</taxon>
        <taxon>Gammaproteobacteria</taxon>
        <taxon>Legionellales</taxon>
        <taxon>Coxiellaceae</taxon>
        <taxon>Rickettsiella</taxon>
    </lineage>
</organism>
<keyword evidence="6 7" id="KW-0413">Isomerase</keyword>
<accession>A0A1J8NMU8</accession>
<keyword evidence="2 7" id="KW-0677">Repeat</keyword>
<evidence type="ECO:0000313" key="9">
    <source>
        <dbReference type="EMBL" id="OIZ96432.1"/>
    </source>
</evidence>
<dbReference type="GO" id="GO:0051082">
    <property type="term" value="F:unfolded protein binding"/>
    <property type="evidence" value="ECO:0007669"/>
    <property type="project" value="UniProtKB-UniRule"/>
</dbReference>
<dbReference type="SUPFAM" id="SSF54534">
    <property type="entry name" value="FKBP-like"/>
    <property type="match status" value="2"/>
</dbReference>
<dbReference type="InterPro" id="IPR000297">
    <property type="entry name" value="PPIase_PpiC"/>
</dbReference>
<dbReference type="Proteomes" id="UP000183924">
    <property type="component" value="Unassembled WGS sequence"/>
</dbReference>
<keyword evidence="1 7" id="KW-0732">Signal</keyword>
<keyword evidence="10" id="KW-1185">Reference proteome</keyword>
<evidence type="ECO:0000256" key="2">
    <source>
        <dbReference type="ARBA" id="ARBA00022737"/>
    </source>
</evidence>
<evidence type="ECO:0000256" key="7">
    <source>
        <dbReference type="HAMAP-Rule" id="MF_01183"/>
    </source>
</evidence>
<evidence type="ECO:0000256" key="3">
    <source>
        <dbReference type="ARBA" id="ARBA00022764"/>
    </source>
</evidence>
<dbReference type="Pfam" id="PF00639">
    <property type="entry name" value="Rotamase"/>
    <property type="match status" value="2"/>
</dbReference>
<comment type="subcellular location">
    <subcellularLocation>
        <location evidence="7">Periplasm</location>
    </subcellularLocation>
    <text evidence="7">Is capable of associating with the outer membrane.</text>
</comment>
<feature type="domain" description="PpiC" evidence="8">
    <location>
        <begin position="175"/>
        <end position="276"/>
    </location>
</feature>
<dbReference type="PANTHER" id="PTHR47637:SF1">
    <property type="entry name" value="CHAPERONE SURA"/>
    <property type="match status" value="1"/>
</dbReference>
<evidence type="ECO:0000256" key="4">
    <source>
        <dbReference type="ARBA" id="ARBA00023110"/>
    </source>
</evidence>
<dbReference type="GO" id="GO:0006457">
    <property type="term" value="P:protein folding"/>
    <property type="evidence" value="ECO:0007669"/>
    <property type="project" value="UniProtKB-UniRule"/>
</dbReference>
<protein>
    <recommendedName>
        <fullName evidence="7">Chaperone SurA</fullName>
    </recommendedName>
    <alternativeName>
        <fullName evidence="7">Peptidyl-prolyl cis-trans isomerase SurA</fullName>
        <shortName evidence="7">PPIase SurA</shortName>
        <ecNumber evidence="7">5.2.1.8</ecNumber>
    </alternativeName>
    <alternativeName>
        <fullName evidence="7">Rotamase SurA</fullName>
    </alternativeName>
</protein>
<proteinExistence type="inferred from homology"/>
<feature type="signal peptide" evidence="7">
    <location>
        <begin position="1"/>
        <end position="25"/>
    </location>
</feature>
<dbReference type="GO" id="GO:0042277">
    <property type="term" value="F:peptide binding"/>
    <property type="evidence" value="ECO:0007669"/>
    <property type="project" value="InterPro"/>
</dbReference>
<evidence type="ECO:0000259" key="8">
    <source>
        <dbReference type="PROSITE" id="PS50198"/>
    </source>
</evidence>
<dbReference type="EMBL" id="LUKY01000023">
    <property type="protein sequence ID" value="OIZ96432.1"/>
    <property type="molecule type" value="Genomic_DNA"/>
</dbReference>
<dbReference type="HAMAP" id="MF_01183">
    <property type="entry name" value="Chaperone_SurA"/>
    <property type="match status" value="1"/>
</dbReference>
<feature type="chain" id="PRO_5009731360" description="Chaperone SurA" evidence="7">
    <location>
        <begin position="26"/>
        <end position="432"/>
    </location>
</feature>
<comment type="caution">
    <text evidence="9">The sequence shown here is derived from an EMBL/GenBank/DDBJ whole genome shotgun (WGS) entry which is preliminary data.</text>
</comment>
<dbReference type="PROSITE" id="PS50198">
    <property type="entry name" value="PPIC_PPIASE_2"/>
    <property type="match status" value="2"/>
</dbReference>
<dbReference type="STRING" id="1225476.A1D18_00260"/>
<dbReference type="RefSeq" id="WP_071661826.1">
    <property type="nucleotide sequence ID" value="NZ_LUKY01000023.1"/>
</dbReference>
<dbReference type="GO" id="GO:0030288">
    <property type="term" value="C:outer membrane-bounded periplasmic space"/>
    <property type="evidence" value="ECO:0007669"/>
    <property type="project" value="InterPro"/>
</dbReference>
<dbReference type="Gene3D" id="3.10.50.40">
    <property type="match status" value="2"/>
</dbReference>
<feature type="domain" description="PpiC" evidence="8">
    <location>
        <begin position="288"/>
        <end position="387"/>
    </location>
</feature>
<dbReference type="InterPro" id="IPR015391">
    <property type="entry name" value="SurA_N"/>
</dbReference>
<evidence type="ECO:0000313" key="10">
    <source>
        <dbReference type="Proteomes" id="UP000183924"/>
    </source>
</evidence>
<sequence length="432" mass="48952" precursor="true">MDFLKKIFPFIILLTSLVSANPLYAVETLDRIVAVVNNNVITQQQLSEQIEITRQQWLSENKPIPDAATFRKQVLNKMIDNELQLQLAANSGLKINEAALDKTIMGIAQRNGFTLEQLREKLQQENIPYAKYRQQIRQQLIINRLQQDEVAAKITVTDQETKDMLAHMPKSTPQKTAYHVEDLLIPFPNNPSTADISRIKAIALSLLQEAKNGSSFQKLIGQANKFNPPLTGGDLGWRPLNDLPDIFQIPVQKLKPGEVTEPIQAGNGFHLIRLLEIRGDNSTTAHYVTSTHTRHILIKTSPLLNNTQAERRLNEIRADILRGGDFATLAKKYSQDPGSAYKGGDLGWTLPGLFDPAFEAQIKKLAINQISLPFQTQFGWHIVQVLGRAQKLQTKQNVSREQAAQLVYQRKFQQALKNWLRQIRNQSYVKIM</sequence>
<reference evidence="9 10" key="1">
    <citation type="submission" date="2016-03" db="EMBL/GenBank/DDBJ databases">
        <title>Comparative genomics of Rickettsiella.</title>
        <authorList>
            <person name="Chandler C."/>
            <person name="Wang Y."/>
        </authorList>
    </citation>
    <scope>NUCLEOTIDE SEQUENCE [LARGE SCALE GENOMIC DNA]</scope>
    <source>
        <strain evidence="9 10">RCFS May 2013</strain>
    </source>
</reference>
<evidence type="ECO:0000256" key="1">
    <source>
        <dbReference type="ARBA" id="ARBA00022729"/>
    </source>
</evidence>
<comment type="catalytic activity">
    <reaction evidence="7">
        <text>[protein]-peptidylproline (omega=180) = [protein]-peptidylproline (omega=0)</text>
        <dbReference type="Rhea" id="RHEA:16237"/>
        <dbReference type="Rhea" id="RHEA-COMP:10747"/>
        <dbReference type="Rhea" id="RHEA-COMP:10748"/>
        <dbReference type="ChEBI" id="CHEBI:83833"/>
        <dbReference type="ChEBI" id="CHEBI:83834"/>
        <dbReference type="EC" id="5.2.1.8"/>
    </reaction>
</comment>
<dbReference type="Gene3D" id="1.10.4030.10">
    <property type="entry name" value="Porin chaperone SurA, peptide-binding domain"/>
    <property type="match status" value="1"/>
</dbReference>
<dbReference type="EC" id="5.2.1.8" evidence="7"/>
<comment type="function">
    <text evidence="7">Chaperone involved in the correct folding and assembly of outer membrane proteins. Recognizes specific patterns of aromatic residues and the orientation of their side chains, which are found more frequently in integral outer membrane proteins. May act in both early periplasmic and late outer membrane-associated steps of protein maturation.</text>
</comment>
<gene>
    <name evidence="7" type="primary">surA</name>
    <name evidence="9" type="ORF">A1D18_00260</name>
</gene>
<dbReference type="AlphaFoldDB" id="A0A1J8NMU8"/>
<keyword evidence="4 7" id="KW-0697">Rotamase</keyword>
<keyword evidence="5 7" id="KW-0143">Chaperone</keyword>
<comment type="domain">
    <text evidence="7">The PPIase activity resides only in the second parvulin domain. The N-terminal region and the C-terminal tail are necessary and sufficient for the chaperone activity of SurA. The PPIase activity is dispensable for SurA to function as a chaperone. The N-terminal region and the C-terminal tail are also required for porin recognition.</text>
</comment>
<dbReference type="PROSITE" id="PS01096">
    <property type="entry name" value="PPIC_PPIASE_1"/>
    <property type="match status" value="1"/>
</dbReference>
<dbReference type="OrthoDB" id="14196at2"/>
<dbReference type="PANTHER" id="PTHR47637">
    <property type="entry name" value="CHAPERONE SURA"/>
    <property type="match status" value="1"/>
</dbReference>
<dbReference type="InterPro" id="IPR027304">
    <property type="entry name" value="Trigger_fact/SurA_dom_sf"/>
</dbReference>
<keyword evidence="3 7" id="KW-0574">Periplasm</keyword>
<dbReference type="SUPFAM" id="SSF109998">
    <property type="entry name" value="Triger factor/SurA peptide-binding domain-like"/>
    <property type="match status" value="1"/>
</dbReference>
<dbReference type="GO" id="GO:0050821">
    <property type="term" value="P:protein stabilization"/>
    <property type="evidence" value="ECO:0007669"/>
    <property type="project" value="InterPro"/>
</dbReference>
<dbReference type="Pfam" id="PF09312">
    <property type="entry name" value="SurA_N"/>
    <property type="match status" value="1"/>
</dbReference>
<evidence type="ECO:0000256" key="5">
    <source>
        <dbReference type="ARBA" id="ARBA00023186"/>
    </source>
</evidence>
<dbReference type="InterPro" id="IPR023034">
    <property type="entry name" value="PPIase_SurA"/>
</dbReference>
<dbReference type="GO" id="GO:0043165">
    <property type="term" value="P:Gram-negative-bacterium-type cell outer membrane assembly"/>
    <property type="evidence" value="ECO:0007669"/>
    <property type="project" value="InterPro"/>
</dbReference>
<dbReference type="GO" id="GO:0003755">
    <property type="term" value="F:peptidyl-prolyl cis-trans isomerase activity"/>
    <property type="evidence" value="ECO:0007669"/>
    <property type="project" value="UniProtKB-UniRule"/>
</dbReference>
<dbReference type="InterPro" id="IPR050280">
    <property type="entry name" value="OMP_Chaperone_SurA"/>
</dbReference>
<name>A0A1J8NMU8_9COXI</name>
<evidence type="ECO:0000256" key="6">
    <source>
        <dbReference type="ARBA" id="ARBA00023235"/>
    </source>
</evidence>
<dbReference type="InterPro" id="IPR046357">
    <property type="entry name" value="PPIase_dom_sf"/>
</dbReference>
<dbReference type="InterPro" id="IPR023058">
    <property type="entry name" value="PPIase_PpiC_CS"/>
</dbReference>